<keyword evidence="7" id="KW-0406">Ion transport</keyword>
<evidence type="ECO:0000313" key="18">
    <source>
        <dbReference type="Proteomes" id="UP000254150"/>
    </source>
</evidence>
<dbReference type="Pfam" id="PF00662">
    <property type="entry name" value="Proton_antipo_N"/>
    <property type="match status" value="1"/>
</dbReference>
<feature type="transmembrane region" description="Helical" evidence="11">
    <location>
        <begin position="739"/>
        <end position="755"/>
    </location>
</feature>
<feature type="transmembrane region" description="Helical" evidence="11">
    <location>
        <begin position="809"/>
        <end position="831"/>
    </location>
</feature>
<dbReference type="Pfam" id="PF20501">
    <property type="entry name" value="MbhE"/>
    <property type="match status" value="1"/>
</dbReference>
<accession>A0A380P3T4</accession>
<keyword evidence="3" id="KW-0050">Antiport</keyword>
<evidence type="ECO:0000259" key="14">
    <source>
        <dbReference type="Pfam" id="PF04039"/>
    </source>
</evidence>
<feature type="transmembrane region" description="Helical" evidence="11">
    <location>
        <begin position="267"/>
        <end position="287"/>
    </location>
</feature>
<dbReference type="RefSeq" id="WP_100457262.1">
    <property type="nucleotide sequence ID" value="NZ_UHID01000007.1"/>
</dbReference>
<feature type="transmembrane region" description="Helical" evidence="11">
    <location>
        <begin position="239"/>
        <end position="255"/>
    </location>
</feature>
<evidence type="ECO:0000259" key="16">
    <source>
        <dbReference type="Pfam" id="PF20501"/>
    </source>
</evidence>
<feature type="transmembrane region" description="Helical" evidence="11">
    <location>
        <begin position="403"/>
        <end position="421"/>
    </location>
</feature>
<proteinExistence type="predicted"/>
<dbReference type="AlphaFoldDB" id="A0A380P3T4"/>
<feature type="transmembrane region" description="Helical" evidence="11">
    <location>
        <begin position="205"/>
        <end position="227"/>
    </location>
</feature>
<dbReference type="PANTHER" id="PTHR43373:SF1">
    <property type="entry name" value="NA(+)_H(+) ANTIPORTER SUBUNIT A"/>
    <property type="match status" value="1"/>
</dbReference>
<keyword evidence="6 11" id="KW-1133">Transmembrane helix</keyword>
<dbReference type="InterPro" id="IPR007182">
    <property type="entry name" value="MnhB"/>
</dbReference>
<keyword evidence="2" id="KW-0813">Transport</keyword>
<dbReference type="InterPro" id="IPR001516">
    <property type="entry name" value="Proton_antipo_N"/>
</dbReference>
<feature type="domain" description="Na+/H+ antiporter MnhB subunit-related protein" evidence="14">
    <location>
        <begin position="810"/>
        <end position="932"/>
    </location>
</feature>
<feature type="domain" description="NADH:quinone oxidoreductase/Mrp antiporter transmembrane" evidence="12">
    <location>
        <begin position="125"/>
        <end position="410"/>
    </location>
</feature>
<feature type="transmembrane region" description="Helical" evidence="11">
    <location>
        <begin position="129"/>
        <end position="147"/>
    </location>
</feature>
<feature type="transmembrane region" description="Helical" evidence="11">
    <location>
        <begin position="619"/>
        <end position="636"/>
    </location>
</feature>
<evidence type="ECO:0000259" key="12">
    <source>
        <dbReference type="Pfam" id="PF00361"/>
    </source>
</evidence>
<reference evidence="17 18" key="1">
    <citation type="submission" date="2018-06" db="EMBL/GenBank/DDBJ databases">
        <authorList>
            <consortium name="Pathogen Informatics"/>
            <person name="Doyle S."/>
        </authorList>
    </citation>
    <scope>NUCLEOTIDE SEQUENCE [LARGE SCALE GENOMIC DNA]</scope>
    <source>
        <strain evidence="17 18">NCTC7807</strain>
    </source>
</reference>
<feature type="transmembrane region" description="Helical" evidence="11">
    <location>
        <begin position="78"/>
        <end position="98"/>
    </location>
</feature>
<evidence type="ECO:0000256" key="11">
    <source>
        <dbReference type="SAM" id="Phobius"/>
    </source>
</evidence>
<feature type="transmembrane region" description="Helical" evidence="11">
    <location>
        <begin position="911"/>
        <end position="935"/>
    </location>
</feature>
<feature type="transmembrane region" description="Helical" evidence="11">
    <location>
        <begin position="361"/>
        <end position="383"/>
    </location>
</feature>
<dbReference type="NCBIfam" id="NF009284">
    <property type="entry name" value="PRK12644.1"/>
    <property type="match status" value="1"/>
</dbReference>
<evidence type="ECO:0000256" key="5">
    <source>
        <dbReference type="ARBA" id="ARBA00022692"/>
    </source>
</evidence>
<dbReference type="PANTHER" id="PTHR43373">
    <property type="entry name" value="NA(+)/H(+) ANTIPORTER SUBUNIT"/>
    <property type="match status" value="1"/>
</dbReference>
<feature type="transmembrane region" description="Helical" evidence="11">
    <location>
        <begin position="680"/>
        <end position="700"/>
    </location>
</feature>
<dbReference type="GO" id="GO:0005886">
    <property type="term" value="C:plasma membrane"/>
    <property type="evidence" value="ECO:0007669"/>
    <property type="project" value="UniProtKB-SubCell"/>
</dbReference>
<evidence type="ECO:0000313" key="17">
    <source>
        <dbReference type="EMBL" id="SUP59886.1"/>
    </source>
</evidence>
<sequence>MIALVVAHFVLAVCAKPLVRWLGTRAFLVLALPPLAATVWACVRLADTAEGGATEWSWEWIPTYQVSLALRLDALSELMVLLAAGIGTLVLVYCVRYFHDGTRNLSRFAGTLLAFAGAMLGLVLADDLIVLYVFWEITSVLSFLLVGHGSEYKQNRRSALQALTVTTLGGLVMLVGFLMLGHVTGTYRISEILASPPPSSTLLEIAALLILCGAFSKSAIWPFSMWLPNAMAAPTPVSAYLHAAAMVKAGVYLVARLTPAFGDLSLWRPPILVLGCVTMLLGGWRSLRLHDLKLVLAYGTVSQLGFLMVLAGDGNYDVGLAAVTMILAHAAFKAPLFLVTGIVDHATGTRDLRRLSGVGRALPWVAGTAVVAALSMAALPPMLGFAAKEAAFEALLEGDTPDLWALGVIVAGSALTTAYSLRFVWGAFARKPGVADTPTQRVGWLFLGPAAALAVLGLVLGPGVGSAEELLATYASQYTVPADPYHLALWHGLGTALGLSVAAWAAGVLLFLARKEVRTVSRRIAWPTADAVYGQVLLGLERVSLQVTGFVQRGSLSVYLAVTLLVMLAGQLAVLVTDQPWTGARSPAAWDSPLQGALAALTCTAALMCLTVSRRMKGVVLAGLTGYGTALLFVLQGAPDLALTQFGVETVSMIVFILVLRRMPVHFEESFSPWRRWARIPVALASSLVVAVAVWVAASARTAVPDGEPMVAEVAHQGLKNVVATILVDLRSWDTMGESAVLAAAAVGVTSLIFLHRRTDSAGQEIPYDRTVWSLSSRGVGRPGPEPGSTRERTWLAAGRSLAPEHRSVVFEVLSRLIFHPILILSVYLLFCAENLPGGGFIGGLVAGVALITRYLAGGRFELAEAAPRQPGLFTGLGLFVMTATALLGLFGGTVLHAFEYHGHLPLFGEYHLATPVLFDFGVYLLVLGVVLDIVRALGAKVDRQIERAAAEGAGGAEGAIATRGGADPTDPANGGGDGR</sequence>
<evidence type="ECO:0000256" key="2">
    <source>
        <dbReference type="ARBA" id="ARBA00022448"/>
    </source>
</evidence>
<organism evidence="17 18">
    <name type="scientific">Streptomyces griseus</name>
    <dbReference type="NCBI Taxonomy" id="1911"/>
    <lineage>
        <taxon>Bacteria</taxon>
        <taxon>Bacillati</taxon>
        <taxon>Actinomycetota</taxon>
        <taxon>Actinomycetes</taxon>
        <taxon>Kitasatosporales</taxon>
        <taxon>Streptomycetaceae</taxon>
        <taxon>Streptomyces</taxon>
    </lineage>
</organism>
<evidence type="ECO:0000256" key="10">
    <source>
        <dbReference type="SAM" id="MobiDB-lite"/>
    </source>
</evidence>
<evidence type="ECO:0000259" key="15">
    <source>
        <dbReference type="Pfam" id="PF13244"/>
    </source>
</evidence>
<feature type="transmembrane region" description="Helical" evidence="11">
    <location>
        <begin position="642"/>
        <end position="660"/>
    </location>
</feature>
<feature type="domain" description="NADH-Ubiquinone oxidoreductase (complex I) chain 5 N-terminal" evidence="13">
    <location>
        <begin position="61"/>
        <end position="108"/>
    </location>
</feature>
<dbReference type="Pfam" id="PF13244">
    <property type="entry name" value="MbhD"/>
    <property type="match status" value="1"/>
</dbReference>
<feature type="transmembrane region" description="Helical" evidence="11">
    <location>
        <begin position="318"/>
        <end position="340"/>
    </location>
</feature>
<dbReference type="EMBL" id="UHID01000007">
    <property type="protein sequence ID" value="SUP59886.1"/>
    <property type="molecule type" value="Genomic_DNA"/>
</dbReference>
<dbReference type="PRINTS" id="PR01434">
    <property type="entry name" value="NADHDHGNASE5"/>
</dbReference>
<feature type="transmembrane region" description="Helical" evidence="11">
    <location>
        <begin position="159"/>
        <end position="185"/>
    </location>
</feature>
<evidence type="ECO:0000256" key="3">
    <source>
        <dbReference type="ARBA" id="ARBA00022449"/>
    </source>
</evidence>
<feature type="transmembrane region" description="Helical" evidence="11">
    <location>
        <begin position="294"/>
        <end position="312"/>
    </location>
</feature>
<dbReference type="InterPro" id="IPR046806">
    <property type="entry name" value="MrpA_C/MbhE"/>
</dbReference>
<dbReference type="InterPro" id="IPR001750">
    <property type="entry name" value="ND/Mrp_TM"/>
</dbReference>
<evidence type="ECO:0000256" key="6">
    <source>
        <dbReference type="ARBA" id="ARBA00022989"/>
    </source>
</evidence>
<evidence type="ECO:0000259" key="13">
    <source>
        <dbReference type="Pfam" id="PF00662"/>
    </source>
</evidence>
<dbReference type="GO" id="GO:0006811">
    <property type="term" value="P:monoatomic ion transport"/>
    <property type="evidence" value="ECO:0007669"/>
    <property type="project" value="UniProtKB-KW"/>
</dbReference>
<feature type="transmembrane region" description="Helical" evidence="11">
    <location>
        <begin position="556"/>
        <end position="574"/>
    </location>
</feature>
<feature type="transmembrane region" description="Helical" evidence="11">
    <location>
        <begin position="442"/>
        <end position="467"/>
    </location>
</feature>
<feature type="transmembrane region" description="Helical" evidence="11">
    <location>
        <begin position="105"/>
        <end position="123"/>
    </location>
</feature>
<feature type="transmembrane region" description="Helical" evidence="11">
    <location>
        <begin position="487"/>
        <end position="513"/>
    </location>
</feature>
<evidence type="ECO:0000256" key="1">
    <source>
        <dbReference type="ARBA" id="ARBA00004651"/>
    </source>
</evidence>
<feature type="domain" description="MrpA C-terminal/MbhE" evidence="16">
    <location>
        <begin position="675"/>
        <end position="757"/>
    </location>
</feature>
<dbReference type="Pfam" id="PF04039">
    <property type="entry name" value="MnhB"/>
    <property type="match status" value="1"/>
</dbReference>
<feature type="transmembrane region" description="Helical" evidence="11">
    <location>
        <begin position="877"/>
        <end position="899"/>
    </location>
</feature>
<dbReference type="GO" id="GO:0015297">
    <property type="term" value="F:antiporter activity"/>
    <property type="evidence" value="ECO:0007669"/>
    <property type="project" value="UniProtKB-KW"/>
</dbReference>
<dbReference type="Pfam" id="PF00361">
    <property type="entry name" value="Proton_antipo_M"/>
    <property type="match status" value="1"/>
</dbReference>
<keyword evidence="4" id="KW-1003">Cell membrane</keyword>
<keyword evidence="5 9" id="KW-0812">Transmembrane</keyword>
<dbReference type="InterPro" id="IPR025383">
    <property type="entry name" value="MrpA_C/MbhD"/>
</dbReference>
<name>A0A380P3T4_STRGR</name>
<feature type="transmembrane region" description="Helical" evidence="11">
    <location>
        <begin position="837"/>
        <end position="857"/>
    </location>
</feature>
<evidence type="ECO:0000256" key="8">
    <source>
        <dbReference type="ARBA" id="ARBA00023136"/>
    </source>
</evidence>
<evidence type="ECO:0000256" key="4">
    <source>
        <dbReference type="ARBA" id="ARBA00022475"/>
    </source>
</evidence>
<evidence type="ECO:0000256" key="7">
    <source>
        <dbReference type="ARBA" id="ARBA00023065"/>
    </source>
</evidence>
<feature type="region of interest" description="Disordered" evidence="10">
    <location>
        <begin position="951"/>
        <end position="980"/>
    </location>
</feature>
<dbReference type="InterPro" id="IPR050616">
    <property type="entry name" value="CPA3_Na-H_Antiporter_A"/>
</dbReference>
<gene>
    <name evidence="17" type="primary">mrpA</name>
    <name evidence="17" type="ORF">NCTC7807_03946</name>
</gene>
<dbReference type="Proteomes" id="UP000254150">
    <property type="component" value="Unassembled WGS sequence"/>
</dbReference>
<feature type="transmembrane region" description="Helical" evidence="11">
    <location>
        <begin position="594"/>
        <end position="612"/>
    </location>
</feature>
<comment type="subcellular location">
    <subcellularLocation>
        <location evidence="1">Cell membrane</location>
        <topology evidence="1">Multi-pass membrane protein</topology>
    </subcellularLocation>
    <subcellularLocation>
        <location evidence="9">Membrane</location>
        <topology evidence="9">Multi-pass membrane protein</topology>
    </subcellularLocation>
</comment>
<evidence type="ECO:0000256" key="9">
    <source>
        <dbReference type="RuleBase" id="RU000320"/>
    </source>
</evidence>
<protein>
    <submittedName>
        <fullName evidence="17">NADH dehydrogenase</fullName>
    </submittedName>
</protein>
<keyword evidence="8 11" id="KW-0472">Membrane</keyword>
<feature type="domain" description="MrpA C-terminal/MbhD" evidence="15">
    <location>
        <begin position="601"/>
        <end position="664"/>
    </location>
</feature>